<name>Q9ZGP3_BUTFI</name>
<proteinExistence type="predicted"/>
<evidence type="ECO:0000313" key="1">
    <source>
        <dbReference type="EMBL" id="AAC69562.2"/>
    </source>
</evidence>
<sequence>MNNAELYMEFKEECVAGLLVNRNEFSRRLKKLKKGTVIECVDGKYQIYYPIDDVKKHEQDSSESLSLRIDSAARIRFEGGLVEYEELLKEINKTRAGNCDFKVFGKLREEDVDADFFIADVYYMMQ</sequence>
<reference evidence="1" key="1">
    <citation type="journal article" date="2003" name="Can. J. Microbiol.">
        <title>Butyrivibriocin AR10, a new cyclic bacteriocin produced by the ruminal anaerobe Butyrivibrio fibrisolvens AR10: characterization of the gene and peptide.</title>
        <authorList>
            <person name="Kalmokoff M.L."/>
            <person name="Cyr T.D."/>
            <person name="Hefford M.A."/>
            <person name="Whitford M.F."/>
            <person name="Teather R.M."/>
        </authorList>
    </citation>
    <scope>NUCLEOTIDE SEQUENCE</scope>
    <source>
        <strain evidence="1">AR10</strain>
    </source>
</reference>
<accession>Q9ZGP3</accession>
<dbReference type="AlphaFoldDB" id="Q9ZGP3"/>
<dbReference type="InterPro" id="IPR046018">
    <property type="entry name" value="DUF5975"/>
</dbReference>
<organism evidence="1">
    <name type="scientific">Butyrivibrio fibrisolvens</name>
    <dbReference type="NCBI Taxonomy" id="831"/>
    <lineage>
        <taxon>Bacteria</taxon>
        <taxon>Bacillati</taxon>
        <taxon>Bacillota</taxon>
        <taxon>Clostridia</taxon>
        <taxon>Lachnospirales</taxon>
        <taxon>Lachnospiraceae</taxon>
        <taxon>Butyrivibrio</taxon>
    </lineage>
</organism>
<dbReference type="Pfam" id="PF19400">
    <property type="entry name" value="DUF5975"/>
    <property type="match status" value="1"/>
</dbReference>
<protein>
    <submittedName>
        <fullName evidence="1">Uncharacterized protein</fullName>
    </submittedName>
</protein>
<dbReference type="EMBL" id="AF076529">
    <property type="protein sequence ID" value="AAC69562.2"/>
    <property type="molecule type" value="Genomic_DNA"/>
</dbReference>